<organism evidence="5 6">
    <name type="scientific">Cytospora mali</name>
    <name type="common">Apple Valsa canker fungus</name>
    <name type="synonym">Valsa mali</name>
    <dbReference type="NCBI Taxonomy" id="578113"/>
    <lineage>
        <taxon>Eukaryota</taxon>
        <taxon>Fungi</taxon>
        <taxon>Dikarya</taxon>
        <taxon>Ascomycota</taxon>
        <taxon>Pezizomycotina</taxon>
        <taxon>Sordariomycetes</taxon>
        <taxon>Sordariomycetidae</taxon>
        <taxon>Diaporthales</taxon>
        <taxon>Cytosporaceae</taxon>
        <taxon>Cytospora</taxon>
    </lineage>
</organism>
<feature type="domain" description="VWFA" evidence="4">
    <location>
        <begin position="5"/>
        <end position="192"/>
    </location>
</feature>
<dbReference type="EMBL" id="CM003099">
    <property type="protein sequence ID" value="KUI65908.1"/>
    <property type="molecule type" value="Genomic_DNA"/>
</dbReference>
<dbReference type="InterPro" id="IPR002035">
    <property type="entry name" value="VWF_A"/>
</dbReference>
<dbReference type="FunFam" id="1.10.287.3990:FF:000001">
    <property type="entry name" value="26S proteasome regulatory subunit S5A"/>
    <property type="match status" value="1"/>
</dbReference>
<name>A0A194VPM7_CYTMA</name>
<dbReference type="AlphaFoldDB" id="A0A194VPM7"/>
<protein>
    <recommendedName>
        <fullName evidence="4">VWFA domain-containing protein</fullName>
    </recommendedName>
</protein>
<reference evidence="5" key="1">
    <citation type="submission" date="2014-12" db="EMBL/GenBank/DDBJ databases">
        <title>Genome Sequence of Valsa Canker Pathogens Uncovers a Specific Adaption of Colonization on Woody Bark.</title>
        <authorList>
            <person name="Yin Z."/>
            <person name="Liu H."/>
            <person name="Gao X."/>
            <person name="Li Z."/>
            <person name="Song N."/>
            <person name="Ke X."/>
            <person name="Dai Q."/>
            <person name="Wu Y."/>
            <person name="Sun Y."/>
            <person name="Xu J.-R."/>
            <person name="Kang Z.K."/>
            <person name="Wang L."/>
            <person name="Huang L."/>
        </authorList>
    </citation>
    <scope>NUCLEOTIDE SEQUENCE [LARGE SCALE GENOMIC DNA]</scope>
    <source>
        <strain evidence="5">03-8</strain>
    </source>
</reference>
<dbReference type="Gene3D" id="3.40.50.410">
    <property type="entry name" value="von Willebrand factor, type A domain"/>
    <property type="match status" value="1"/>
</dbReference>
<dbReference type="PANTHER" id="PTHR10223">
    <property type="entry name" value="26S PROTEASOME NON-ATPASE REGULATORY SUBUNIT 4"/>
    <property type="match status" value="1"/>
</dbReference>
<dbReference type="InterPro" id="IPR036465">
    <property type="entry name" value="vWFA_dom_sf"/>
</dbReference>
<evidence type="ECO:0000313" key="6">
    <source>
        <dbReference type="Proteomes" id="UP000078559"/>
    </source>
</evidence>
<dbReference type="Proteomes" id="UP000078559">
    <property type="component" value="Chromosome 2"/>
</dbReference>
<evidence type="ECO:0000259" key="4">
    <source>
        <dbReference type="PROSITE" id="PS50234"/>
    </source>
</evidence>
<keyword evidence="2" id="KW-0647">Proteasome</keyword>
<evidence type="ECO:0000313" key="5">
    <source>
        <dbReference type="EMBL" id="KUI65908.1"/>
    </source>
</evidence>
<dbReference type="CDD" id="cd01452">
    <property type="entry name" value="VWA_26S_proteasome_subunit"/>
    <property type="match status" value="1"/>
</dbReference>
<dbReference type="SMART" id="SM00327">
    <property type="entry name" value="VWA"/>
    <property type="match status" value="1"/>
</dbReference>
<dbReference type="OrthoDB" id="1731724at2759"/>
<dbReference type="Pfam" id="PF13519">
    <property type="entry name" value="VWA_2"/>
    <property type="match status" value="1"/>
</dbReference>
<dbReference type="GO" id="GO:0005829">
    <property type="term" value="C:cytosol"/>
    <property type="evidence" value="ECO:0007669"/>
    <property type="project" value="TreeGrafter"/>
</dbReference>
<proteinExistence type="inferred from homology"/>
<feature type="compositionally biased region" description="Basic and acidic residues" evidence="3">
    <location>
        <begin position="265"/>
        <end position="274"/>
    </location>
</feature>
<dbReference type="GO" id="GO:0008540">
    <property type="term" value="C:proteasome regulatory particle, base subcomplex"/>
    <property type="evidence" value="ECO:0007669"/>
    <property type="project" value="TreeGrafter"/>
</dbReference>
<gene>
    <name evidence="5" type="ORF">VM1G_01717</name>
</gene>
<evidence type="ECO:0000256" key="3">
    <source>
        <dbReference type="SAM" id="MobiDB-lite"/>
    </source>
</evidence>
<feature type="compositionally biased region" description="Basic and acidic residues" evidence="3">
    <location>
        <begin position="232"/>
        <end position="250"/>
    </location>
</feature>
<evidence type="ECO:0000256" key="1">
    <source>
        <dbReference type="ARBA" id="ARBA00005574"/>
    </source>
</evidence>
<feature type="compositionally biased region" description="Gly residues" evidence="3">
    <location>
        <begin position="197"/>
        <end position="213"/>
    </location>
</feature>
<keyword evidence="6" id="KW-1185">Reference proteome</keyword>
<dbReference type="FunFam" id="3.40.50.410:FF:000005">
    <property type="entry name" value="26S proteasome non-ATPase regulatory subunit 4"/>
    <property type="match status" value="1"/>
</dbReference>
<comment type="similarity">
    <text evidence="1">Belongs to the proteasome subunit S5A family.</text>
</comment>
<feature type="compositionally biased region" description="Basic and acidic residues" evidence="3">
    <location>
        <begin position="287"/>
        <end position="304"/>
    </location>
</feature>
<dbReference type="SUPFAM" id="SSF53300">
    <property type="entry name" value="vWA-like"/>
    <property type="match status" value="1"/>
</dbReference>
<dbReference type="GO" id="GO:0043161">
    <property type="term" value="P:proteasome-mediated ubiquitin-dependent protein catabolic process"/>
    <property type="evidence" value="ECO:0007669"/>
    <property type="project" value="TreeGrafter"/>
</dbReference>
<dbReference type="GO" id="GO:0036435">
    <property type="term" value="F:K48-linked polyubiquitin modification-dependent protein binding"/>
    <property type="evidence" value="ECO:0007669"/>
    <property type="project" value="UniProtKB-ARBA"/>
</dbReference>
<dbReference type="PROSITE" id="PS50234">
    <property type="entry name" value="VWFA"/>
    <property type="match status" value="1"/>
</dbReference>
<evidence type="ECO:0000256" key="2">
    <source>
        <dbReference type="ARBA" id="ARBA00022942"/>
    </source>
</evidence>
<accession>A0A194VPM7</accession>
<dbReference type="PROSITE" id="PS50330">
    <property type="entry name" value="UIM"/>
    <property type="match status" value="1"/>
</dbReference>
<dbReference type="PANTHER" id="PTHR10223:SF0">
    <property type="entry name" value="26S PROTEASOME NON-ATPASE REGULATORY SUBUNIT 4"/>
    <property type="match status" value="1"/>
</dbReference>
<dbReference type="InterPro" id="IPR027040">
    <property type="entry name" value="PSMD4"/>
</dbReference>
<dbReference type="Gene3D" id="1.10.287.3990">
    <property type="match status" value="1"/>
</dbReference>
<sequence>MVLEAVMIVVDNSESSRNGDYAPTRFGAQRDAVNILFQSITTSNPESSVGLMSMGGKGPEVLSTLTTEQGRILEGLHRTQKKIGGEANLATGIQVASLALKHRQNKTQRQRIVAFVCSPVNDTEKSLISLAKKLKKVNTSVDFVLFGELEGSETHEKLSKFNESVKSGEASHLVTIAAGSGLLSDQLVSSAIMQGEGAAGGSGAGGEAGGDFGDFGFDPNNDPELALALRMSMEEEQARRDKQAREEAEAAQKASLDLVKEEDESSKPLLDKNGEPSGSGSGSGSGSKDEKKDGDKGGDKMDIS</sequence>
<dbReference type="InterPro" id="IPR003903">
    <property type="entry name" value="UIM_dom"/>
</dbReference>
<dbReference type="GO" id="GO:0005634">
    <property type="term" value="C:nucleus"/>
    <property type="evidence" value="ECO:0007669"/>
    <property type="project" value="TreeGrafter"/>
</dbReference>
<dbReference type="SMR" id="A0A194VPM7"/>
<feature type="region of interest" description="Disordered" evidence="3">
    <location>
        <begin position="196"/>
        <end position="304"/>
    </location>
</feature>